<proteinExistence type="predicted"/>
<name>A0ABQ3FR69_9GAMM</name>
<dbReference type="Pfam" id="PF05489">
    <property type="entry name" value="Phage_tail_X"/>
    <property type="match status" value="1"/>
</dbReference>
<gene>
    <name evidence="1" type="primary">X</name>
    <name evidence="1" type="ORF">GCM10010082_31840</name>
</gene>
<reference evidence="2" key="1">
    <citation type="journal article" date="2019" name="Int. J. Syst. Evol. Microbiol.">
        <title>The Global Catalogue of Microorganisms (GCM) 10K type strain sequencing project: providing services to taxonomists for standard genome sequencing and annotation.</title>
        <authorList>
            <consortium name="The Broad Institute Genomics Platform"/>
            <consortium name="The Broad Institute Genome Sequencing Center for Infectious Disease"/>
            <person name="Wu L."/>
            <person name="Ma J."/>
        </authorList>
    </citation>
    <scope>NUCLEOTIDE SEQUENCE [LARGE SCALE GENOMIC DNA]</scope>
    <source>
        <strain evidence="2">KCTC 42082</strain>
    </source>
</reference>
<evidence type="ECO:0000313" key="1">
    <source>
        <dbReference type="EMBL" id="GHC34733.1"/>
    </source>
</evidence>
<sequence length="68" mass="7591">MKYRTKPGDMLDAICHQYYGGKKKNATELVLEANPGLARQGAVIPEHTIIELPDLPEPEDNAKVSLWD</sequence>
<dbReference type="Proteomes" id="UP000604243">
    <property type="component" value="Unassembled WGS sequence"/>
</dbReference>
<organism evidence="1 2">
    <name type="scientific">Kushneria pakistanensis</name>
    <dbReference type="NCBI Taxonomy" id="1508770"/>
    <lineage>
        <taxon>Bacteria</taxon>
        <taxon>Pseudomonadati</taxon>
        <taxon>Pseudomonadota</taxon>
        <taxon>Gammaproteobacteria</taxon>
        <taxon>Oceanospirillales</taxon>
        <taxon>Halomonadaceae</taxon>
        <taxon>Kushneria</taxon>
    </lineage>
</organism>
<accession>A0ABQ3FR69</accession>
<dbReference type="EMBL" id="BMZM01000006">
    <property type="protein sequence ID" value="GHC34733.1"/>
    <property type="molecule type" value="Genomic_DNA"/>
</dbReference>
<evidence type="ECO:0000313" key="2">
    <source>
        <dbReference type="Proteomes" id="UP000604243"/>
    </source>
</evidence>
<protein>
    <submittedName>
        <fullName evidence="1">Tail protein X</fullName>
    </submittedName>
</protein>
<dbReference type="RefSeq" id="WP_189520084.1">
    <property type="nucleotide sequence ID" value="NZ_BMZM01000006.1"/>
</dbReference>
<dbReference type="InterPro" id="IPR008861">
    <property type="entry name" value="GpX-like"/>
</dbReference>
<comment type="caution">
    <text evidence="1">The sequence shown here is derived from an EMBL/GenBank/DDBJ whole genome shotgun (WGS) entry which is preliminary data.</text>
</comment>
<keyword evidence="2" id="KW-1185">Reference proteome</keyword>